<dbReference type="Gene3D" id="1.10.10.60">
    <property type="entry name" value="Homeodomain-like"/>
    <property type="match status" value="1"/>
</dbReference>
<protein>
    <submittedName>
        <fullName evidence="4">TetR/AcrR family transcriptional regulator</fullName>
    </submittedName>
</protein>
<keyword evidence="1 2" id="KW-0238">DNA-binding</keyword>
<dbReference type="InterPro" id="IPR050109">
    <property type="entry name" value="HTH-type_TetR-like_transc_reg"/>
</dbReference>
<dbReference type="GO" id="GO:0003677">
    <property type="term" value="F:DNA binding"/>
    <property type="evidence" value="ECO:0007669"/>
    <property type="project" value="UniProtKB-UniRule"/>
</dbReference>
<organism evidence="4 5">
    <name type="scientific">Paraburkholderia dipogonis</name>
    <dbReference type="NCBI Taxonomy" id="1211383"/>
    <lineage>
        <taxon>Bacteria</taxon>
        <taxon>Pseudomonadati</taxon>
        <taxon>Pseudomonadota</taxon>
        <taxon>Betaproteobacteria</taxon>
        <taxon>Burkholderiales</taxon>
        <taxon>Burkholderiaceae</taxon>
        <taxon>Paraburkholderia</taxon>
    </lineage>
</organism>
<dbReference type="Pfam" id="PF00440">
    <property type="entry name" value="TetR_N"/>
    <property type="match status" value="1"/>
</dbReference>
<gene>
    <name evidence="4" type="ORF">E2553_33350</name>
</gene>
<evidence type="ECO:0000313" key="5">
    <source>
        <dbReference type="Proteomes" id="UP000297385"/>
    </source>
</evidence>
<dbReference type="Gene3D" id="1.10.357.10">
    <property type="entry name" value="Tetracycline Repressor, domain 2"/>
    <property type="match status" value="1"/>
</dbReference>
<dbReference type="InterPro" id="IPR009057">
    <property type="entry name" value="Homeodomain-like_sf"/>
</dbReference>
<proteinExistence type="predicted"/>
<dbReference type="SUPFAM" id="SSF48498">
    <property type="entry name" value="Tetracyclin repressor-like, C-terminal domain"/>
    <property type="match status" value="1"/>
</dbReference>
<feature type="DNA-binding region" description="H-T-H motif" evidence="2">
    <location>
        <begin position="7"/>
        <end position="26"/>
    </location>
</feature>
<sequence>MGFDGASVAIIAERSGVSKQNLLYYFPNKLALYKRVLDDVMDAWLQSLDALTHTDLPPDEALDAYIDAKIDFSIKRPFGSRVYALEMIGGARNYGKEIKARLVPMLHQNIRTLEDWMNAGLADRVNAEHLIFAIWAATQAYADFAAQMHLVLGKKRLMKADQTVARDTLKTIVRRTLKLPEKGHPL</sequence>
<dbReference type="SUPFAM" id="SSF46689">
    <property type="entry name" value="Homeodomain-like"/>
    <property type="match status" value="1"/>
</dbReference>
<name>A0A4Y8MVX8_9BURK</name>
<dbReference type="EMBL" id="SNVI01000002">
    <property type="protein sequence ID" value="TFE41548.1"/>
    <property type="molecule type" value="Genomic_DNA"/>
</dbReference>
<dbReference type="Pfam" id="PF08362">
    <property type="entry name" value="TetR_C_3"/>
    <property type="match status" value="1"/>
</dbReference>
<dbReference type="InterPro" id="IPR013573">
    <property type="entry name" value="Tscrpt_reg_YcdC_C"/>
</dbReference>
<dbReference type="Proteomes" id="UP000297385">
    <property type="component" value="Unassembled WGS sequence"/>
</dbReference>
<dbReference type="InterPro" id="IPR001647">
    <property type="entry name" value="HTH_TetR"/>
</dbReference>
<feature type="domain" description="HTH tetR-type" evidence="3">
    <location>
        <begin position="1"/>
        <end position="44"/>
    </location>
</feature>
<evidence type="ECO:0000256" key="1">
    <source>
        <dbReference type="ARBA" id="ARBA00023125"/>
    </source>
</evidence>
<comment type="caution">
    <text evidence="4">The sequence shown here is derived from an EMBL/GenBank/DDBJ whole genome shotgun (WGS) entry which is preliminary data.</text>
</comment>
<accession>A0A4Y8MVX8</accession>
<dbReference type="InterPro" id="IPR036271">
    <property type="entry name" value="Tet_transcr_reg_TetR-rel_C_sf"/>
</dbReference>
<dbReference type="PROSITE" id="PS50977">
    <property type="entry name" value="HTH_TETR_2"/>
    <property type="match status" value="1"/>
</dbReference>
<evidence type="ECO:0000313" key="4">
    <source>
        <dbReference type="EMBL" id="TFE41548.1"/>
    </source>
</evidence>
<dbReference type="PANTHER" id="PTHR30328">
    <property type="entry name" value="TRANSCRIPTIONAL REPRESSOR"/>
    <property type="match status" value="1"/>
</dbReference>
<reference evidence="4 5" key="1">
    <citation type="submission" date="2019-03" db="EMBL/GenBank/DDBJ databases">
        <title>Complete Genome Sequence of Paraburkholderia dipogonis ICMP 19430T, a Nitrogen-fixing Symbiont of the South African Invasive Legume Dipogon lignosus in New Zealand.</title>
        <authorList>
            <person name="De Meyer S.E."/>
        </authorList>
    </citation>
    <scope>NUCLEOTIDE SEQUENCE [LARGE SCALE GENOMIC DNA]</scope>
    <source>
        <strain evidence="4 5">ICMP 19430</strain>
    </source>
</reference>
<evidence type="ECO:0000259" key="3">
    <source>
        <dbReference type="PROSITE" id="PS50977"/>
    </source>
</evidence>
<dbReference type="GO" id="GO:0045892">
    <property type="term" value="P:negative regulation of DNA-templated transcription"/>
    <property type="evidence" value="ECO:0007669"/>
    <property type="project" value="InterPro"/>
</dbReference>
<evidence type="ECO:0000256" key="2">
    <source>
        <dbReference type="PROSITE-ProRule" id="PRU00335"/>
    </source>
</evidence>
<dbReference type="PANTHER" id="PTHR30328:SF54">
    <property type="entry name" value="HTH-TYPE TRANSCRIPTIONAL REPRESSOR SCO4008"/>
    <property type="match status" value="1"/>
</dbReference>
<dbReference type="AlphaFoldDB" id="A0A4Y8MVX8"/>